<dbReference type="InterPro" id="IPR001915">
    <property type="entry name" value="Peptidase_M48"/>
</dbReference>
<dbReference type="AlphaFoldDB" id="A0A848BSY2"/>
<protein>
    <submittedName>
        <fullName evidence="11">M48 family metalloprotease</fullName>
        <ecNumber evidence="10">3.4.24.-</ecNumber>
    </submittedName>
</protein>
<proteinExistence type="inferred from homology"/>
<evidence type="ECO:0000259" key="9">
    <source>
        <dbReference type="Pfam" id="PF01435"/>
    </source>
</evidence>
<feature type="chain" id="PRO_5038950757" evidence="8">
    <location>
        <begin position="31"/>
        <end position="417"/>
    </location>
</feature>
<reference evidence="11 12" key="1">
    <citation type="submission" date="2020-04" db="EMBL/GenBank/DDBJ databases">
        <authorList>
            <person name="Hitch T.C.A."/>
            <person name="Wylensek D."/>
            <person name="Clavel T."/>
        </authorList>
    </citation>
    <scope>NUCLEOTIDE SEQUENCE [LARGE SCALE GENOMIC DNA]</scope>
    <source>
        <strain evidence="11 12">Oil-RF-744-FAT-WT-6-1</strain>
    </source>
</reference>
<comment type="caution">
    <text evidence="11">The sequence shown here is derived from an EMBL/GenBank/DDBJ whole genome shotgun (WGS) entry which is preliminary data.</text>
</comment>
<dbReference type="GO" id="GO:0051603">
    <property type="term" value="P:proteolysis involved in protein catabolic process"/>
    <property type="evidence" value="ECO:0007669"/>
    <property type="project" value="TreeGrafter"/>
</dbReference>
<keyword evidence="5 6" id="KW-0482">Metalloprotease</keyword>
<keyword evidence="8" id="KW-0732">Signal</keyword>
<dbReference type="GO" id="GO:0046872">
    <property type="term" value="F:metal ion binding"/>
    <property type="evidence" value="ECO:0007669"/>
    <property type="project" value="UniProtKB-KW"/>
</dbReference>
<feature type="region of interest" description="Disordered" evidence="7">
    <location>
        <begin position="397"/>
        <end position="417"/>
    </location>
</feature>
<dbReference type="Gene3D" id="3.30.2010.10">
    <property type="entry name" value="Metalloproteases ('zincins'), catalytic domain"/>
    <property type="match status" value="1"/>
</dbReference>
<gene>
    <name evidence="10" type="ORF">ACGTZG_13620</name>
    <name evidence="11" type="ORF">HF872_01385</name>
</gene>
<feature type="signal peptide" evidence="8">
    <location>
        <begin position="1"/>
        <end position="30"/>
    </location>
</feature>
<feature type="domain" description="Peptidase M48" evidence="9">
    <location>
        <begin position="77"/>
        <end position="255"/>
    </location>
</feature>
<dbReference type="EC" id="3.4.24.-" evidence="10"/>
<evidence type="ECO:0000256" key="2">
    <source>
        <dbReference type="ARBA" id="ARBA00022723"/>
    </source>
</evidence>
<accession>A0A848BSY2</accession>
<name>A0A848BSY2_9FIRM</name>
<keyword evidence="1 6" id="KW-0645">Protease</keyword>
<dbReference type="InterPro" id="IPR051156">
    <property type="entry name" value="Mito/Outer_Membr_Metalloprot"/>
</dbReference>
<evidence type="ECO:0000313" key="12">
    <source>
        <dbReference type="Proteomes" id="UP000591071"/>
    </source>
</evidence>
<sequence>MKRWKKWITTLVLGTSLVTLPVGMAAAASAVETVLYGAAAAALIKQQLVKMDTQMQPQMLAQTQAKTGVADNYEYEQRLDRIADNLVRTGMIKRNYDVYANPSKDLNAFETVGGVISVNQGMMDTLNDDELAFTLCHEMQHGERHHAINGVMKSIGVSVAVDLAFGGHAEMLDVLLGGIVINYIDNEMVTMNQEKEADAYGFEVMKNTPYNVGGAPSSMQFVYEKYGDLYQEGFKRVISPNNHPQMTKRIEKLGRRMTRWSGNHVQVGGDMVYVNAQPVVSPAPYGDYSRRRRAFLVAGNLSRVTHTIYGEAQDDKKIRTTPVASGKVKGMDLTGNDWQILQNGNEISVQGQHIMDCAPGDDGAAIVHNLNQALRAKPAMLSDKEIQKLDKKWKSQYGYKAPAKKDKARTEKTEGHS</sequence>
<dbReference type="PANTHER" id="PTHR22726:SF1">
    <property type="entry name" value="METALLOENDOPEPTIDASE OMA1, MITOCHONDRIAL"/>
    <property type="match status" value="1"/>
</dbReference>
<keyword evidence="4 6" id="KW-0862">Zinc</keyword>
<dbReference type="KEGG" id="mhw:ACT01_13460"/>
<evidence type="ECO:0000256" key="7">
    <source>
        <dbReference type="SAM" id="MobiDB-lite"/>
    </source>
</evidence>
<organism evidence="11 12">
    <name type="scientific">Megasphaera hexanoica</name>
    <dbReference type="NCBI Taxonomy" id="1675036"/>
    <lineage>
        <taxon>Bacteria</taxon>
        <taxon>Bacillati</taxon>
        <taxon>Bacillota</taxon>
        <taxon>Negativicutes</taxon>
        <taxon>Veillonellales</taxon>
        <taxon>Veillonellaceae</taxon>
        <taxon>Megasphaera</taxon>
    </lineage>
</organism>
<dbReference type="OrthoDB" id="1624239at2"/>
<dbReference type="EMBL" id="JBIEKR010000016">
    <property type="protein sequence ID" value="MFG6274220.1"/>
    <property type="molecule type" value="Genomic_DNA"/>
</dbReference>
<keyword evidence="2" id="KW-0479">Metal-binding</keyword>
<dbReference type="EMBL" id="JABAFG010000002">
    <property type="protein sequence ID" value="NME27284.1"/>
    <property type="molecule type" value="Genomic_DNA"/>
</dbReference>
<dbReference type="Pfam" id="PF01435">
    <property type="entry name" value="Peptidase_M48"/>
    <property type="match status" value="1"/>
</dbReference>
<evidence type="ECO:0000256" key="6">
    <source>
        <dbReference type="RuleBase" id="RU003983"/>
    </source>
</evidence>
<keyword evidence="13" id="KW-1185">Reference proteome</keyword>
<dbReference type="RefSeq" id="WP_075581647.1">
    <property type="nucleotide sequence ID" value="NZ_CP011940.1"/>
</dbReference>
<evidence type="ECO:0000313" key="11">
    <source>
        <dbReference type="EMBL" id="NME27284.1"/>
    </source>
</evidence>
<reference evidence="10 13" key="2">
    <citation type="submission" date="2024-10" db="EMBL/GenBank/DDBJ databases">
        <authorList>
            <person name="Sang B.-I."/>
            <person name="Prabhaharan D."/>
        </authorList>
    </citation>
    <scope>NUCLEOTIDE SEQUENCE [LARGE SCALE GENOMIC DNA]</scope>
    <source>
        <strain evidence="10 13">MH</strain>
    </source>
</reference>
<dbReference type="GO" id="GO:0004222">
    <property type="term" value="F:metalloendopeptidase activity"/>
    <property type="evidence" value="ECO:0007669"/>
    <property type="project" value="InterPro"/>
</dbReference>
<evidence type="ECO:0000256" key="5">
    <source>
        <dbReference type="ARBA" id="ARBA00023049"/>
    </source>
</evidence>
<dbReference type="Proteomes" id="UP001605989">
    <property type="component" value="Unassembled WGS sequence"/>
</dbReference>
<dbReference type="GO" id="GO:0016020">
    <property type="term" value="C:membrane"/>
    <property type="evidence" value="ECO:0007669"/>
    <property type="project" value="TreeGrafter"/>
</dbReference>
<dbReference type="CDD" id="cd07324">
    <property type="entry name" value="M48C_Oma1-like"/>
    <property type="match status" value="1"/>
</dbReference>
<evidence type="ECO:0000313" key="13">
    <source>
        <dbReference type="Proteomes" id="UP001605989"/>
    </source>
</evidence>
<comment type="similarity">
    <text evidence="6">Belongs to the peptidase M48 family.</text>
</comment>
<evidence type="ECO:0000313" key="10">
    <source>
        <dbReference type="EMBL" id="MFG6274220.1"/>
    </source>
</evidence>
<evidence type="ECO:0000256" key="1">
    <source>
        <dbReference type="ARBA" id="ARBA00022670"/>
    </source>
</evidence>
<keyword evidence="3 6" id="KW-0378">Hydrolase</keyword>
<dbReference type="PANTHER" id="PTHR22726">
    <property type="entry name" value="METALLOENDOPEPTIDASE OMA1"/>
    <property type="match status" value="1"/>
</dbReference>
<evidence type="ECO:0000256" key="4">
    <source>
        <dbReference type="ARBA" id="ARBA00022833"/>
    </source>
</evidence>
<evidence type="ECO:0000256" key="8">
    <source>
        <dbReference type="SAM" id="SignalP"/>
    </source>
</evidence>
<feature type="compositionally biased region" description="Basic and acidic residues" evidence="7">
    <location>
        <begin position="403"/>
        <end position="417"/>
    </location>
</feature>
<dbReference type="Proteomes" id="UP000591071">
    <property type="component" value="Unassembled WGS sequence"/>
</dbReference>
<comment type="cofactor">
    <cofactor evidence="6">
        <name>Zn(2+)</name>
        <dbReference type="ChEBI" id="CHEBI:29105"/>
    </cofactor>
    <text evidence="6">Binds 1 zinc ion per subunit.</text>
</comment>
<evidence type="ECO:0000256" key="3">
    <source>
        <dbReference type="ARBA" id="ARBA00022801"/>
    </source>
</evidence>